<reference evidence="2 3" key="1">
    <citation type="submission" date="2019-10" db="EMBL/GenBank/DDBJ databases">
        <title>Whole genome shotgun sequence of Acrocarpospora macrocephala NBRC 16266.</title>
        <authorList>
            <person name="Ichikawa N."/>
            <person name="Kimura A."/>
            <person name="Kitahashi Y."/>
            <person name="Komaki H."/>
            <person name="Oguchi A."/>
        </authorList>
    </citation>
    <scope>NUCLEOTIDE SEQUENCE [LARGE SCALE GENOMIC DNA]</scope>
    <source>
        <strain evidence="2 3">NBRC 16266</strain>
    </source>
</reference>
<accession>A0A5M3WUS0</accession>
<feature type="domain" description="IraD/Gp25-like" evidence="1">
    <location>
        <begin position="21"/>
        <end position="105"/>
    </location>
</feature>
<evidence type="ECO:0000313" key="3">
    <source>
        <dbReference type="Proteomes" id="UP000331127"/>
    </source>
</evidence>
<protein>
    <recommendedName>
        <fullName evidence="1">IraD/Gp25-like domain-containing protein</fullName>
    </recommendedName>
</protein>
<dbReference type="InterPro" id="IPR007048">
    <property type="entry name" value="IraD/Gp25-like"/>
</dbReference>
<name>A0A5M3WUS0_9ACTN</name>
<gene>
    <name evidence="2" type="ORF">Amac_055390</name>
</gene>
<dbReference type="Pfam" id="PF04965">
    <property type="entry name" value="GPW_gp25"/>
    <property type="match status" value="1"/>
</dbReference>
<comment type="caution">
    <text evidence="2">The sequence shown here is derived from an EMBL/GenBank/DDBJ whole genome shotgun (WGS) entry which is preliminary data.</text>
</comment>
<sequence>MNIAFPFHPDERRRTALAGPDDHVRQLVEQLVFTSPGERVNRPDFGTGLRQLVFAPNSAELASALQFLVQGALQQHLAHLIEVRSVTVEATDAQLVVEVSYVAAGTERQAEVRLEVAR</sequence>
<proteinExistence type="predicted"/>
<evidence type="ECO:0000313" key="2">
    <source>
        <dbReference type="EMBL" id="GES11942.1"/>
    </source>
</evidence>
<dbReference type="SUPFAM" id="SSF160719">
    <property type="entry name" value="gpW/gp25-like"/>
    <property type="match status" value="1"/>
</dbReference>
<organism evidence="2 3">
    <name type="scientific">Acrocarpospora macrocephala</name>
    <dbReference type="NCBI Taxonomy" id="150177"/>
    <lineage>
        <taxon>Bacteria</taxon>
        <taxon>Bacillati</taxon>
        <taxon>Actinomycetota</taxon>
        <taxon>Actinomycetes</taxon>
        <taxon>Streptosporangiales</taxon>
        <taxon>Streptosporangiaceae</taxon>
        <taxon>Acrocarpospora</taxon>
    </lineage>
</organism>
<dbReference type="EMBL" id="BLAE01000033">
    <property type="protein sequence ID" value="GES11942.1"/>
    <property type="molecule type" value="Genomic_DNA"/>
</dbReference>
<dbReference type="RefSeq" id="WP_155357286.1">
    <property type="nucleotide sequence ID" value="NZ_BAAAHL010000038.1"/>
</dbReference>
<dbReference type="OrthoDB" id="9802846at2"/>
<dbReference type="Proteomes" id="UP000331127">
    <property type="component" value="Unassembled WGS sequence"/>
</dbReference>
<keyword evidence="3" id="KW-1185">Reference proteome</keyword>
<evidence type="ECO:0000259" key="1">
    <source>
        <dbReference type="Pfam" id="PF04965"/>
    </source>
</evidence>
<dbReference type="AlphaFoldDB" id="A0A5M3WUS0"/>
<dbReference type="Gene3D" id="3.10.450.40">
    <property type="match status" value="1"/>
</dbReference>